<dbReference type="InterPro" id="IPR001753">
    <property type="entry name" value="Enoyl-CoA_hydra/iso"/>
</dbReference>
<comment type="similarity">
    <text evidence="1">Belongs to the enoyl-CoA hydratase/isomerase family.</text>
</comment>
<keyword evidence="3" id="KW-0456">Lyase</keyword>
<dbReference type="PANTHER" id="PTHR11941:SF169">
    <property type="entry name" value="(7AS)-7A-METHYL-1,5-DIOXO-2,3,5,6,7,7A-HEXAHYDRO-1H-INDENE-CARBOXYL-COA HYDROLASE"/>
    <property type="match status" value="1"/>
</dbReference>
<comment type="caution">
    <text evidence="4">The sequence shown here is derived from an EMBL/GenBank/DDBJ whole genome shotgun (WGS) entry which is preliminary data.</text>
</comment>
<dbReference type="PANTHER" id="PTHR11941">
    <property type="entry name" value="ENOYL-COA HYDRATASE-RELATED"/>
    <property type="match status" value="1"/>
</dbReference>
<reference evidence="4 5" key="1">
    <citation type="submission" date="2019-06" db="EMBL/GenBank/DDBJ databases">
        <title>Sequencing the genomes of 1000 actinobacteria strains.</title>
        <authorList>
            <person name="Klenk H.-P."/>
        </authorList>
    </citation>
    <scope>NUCLEOTIDE SEQUENCE [LARGE SCALE GENOMIC DNA]</scope>
    <source>
        <strain evidence="4 5">DSM 18935</strain>
    </source>
</reference>
<evidence type="ECO:0000313" key="5">
    <source>
        <dbReference type="Proteomes" id="UP000315628"/>
    </source>
</evidence>
<dbReference type="Proteomes" id="UP000315628">
    <property type="component" value="Unassembled WGS sequence"/>
</dbReference>
<dbReference type="GO" id="GO:0006635">
    <property type="term" value="P:fatty acid beta-oxidation"/>
    <property type="evidence" value="ECO:0007669"/>
    <property type="project" value="TreeGrafter"/>
</dbReference>
<dbReference type="CDD" id="cd06558">
    <property type="entry name" value="crotonase-like"/>
    <property type="match status" value="1"/>
</dbReference>
<name>A0A560W7T2_9MICO</name>
<evidence type="ECO:0000256" key="3">
    <source>
        <dbReference type="ARBA" id="ARBA00023239"/>
    </source>
</evidence>
<evidence type="ECO:0000256" key="1">
    <source>
        <dbReference type="ARBA" id="ARBA00005254"/>
    </source>
</evidence>
<evidence type="ECO:0000313" key="4">
    <source>
        <dbReference type="EMBL" id="TWD13692.1"/>
    </source>
</evidence>
<dbReference type="Gene3D" id="3.90.226.10">
    <property type="entry name" value="2-enoyl-CoA Hydratase, Chain A, domain 1"/>
    <property type="match status" value="1"/>
</dbReference>
<keyword evidence="5" id="KW-1185">Reference proteome</keyword>
<dbReference type="OrthoDB" id="4608673at2"/>
<dbReference type="EMBL" id="VIUW01000004">
    <property type="protein sequence ID" value="TWD13692.1"/>
    <property type="molecule type" value="Genomic_DNA"/>
</dbReference>
<gene>
    <name evidence="4" type="ORF">FB557_2322</name>
</gene>
<dbReference type="GO" id="GO:0016829">
    <property type="term" value="F:lyase activity"/>
    <property type="evidence" value="ECO:0007669"/>
    <property type="project" value="UniProtKB-KW"/>
</dbReference>
<evidence type="ECO:0000256" key="2">
    <source>
        <dbReference type="ARBA" id="ARBA00023098"/>
    </source>
</evidence>
<protein>
    <submittedName>
        <fullName evidence="4">Enoyl-CoA hydratase</fullName>
    </submittedName>
</protein>
<proteinExistence type="inferred from homology"/>
<keyword evidence="2" id="KW-0443">Lipid metabolism</keyword>
<dbReference type="AlphaFoldDB" id="A0A560W7T2"/>
<sequence>MPIRSESDDTVHVLTIERPERRGALDLDHLEELDAAIAAAAGAGARALVLTGSDGHFCAGADLTQLEDVSFTHRLAEVLDRLATLPITTIAAISGSCMGLGMQLAISCDIRVADETARFAVPAAKLGLMVDAWTIDRLRRFWGEGATRSMLLTAAVHDIDDAWRLGFVQHHGDLASARELASGAARLAPLSQACAKLGLEVGDGVGSADFERAYERAWSSADLQEGRRAFAQRRAPEFEGA</sequence>
<accession>A0A560W7T2</accession>
<dbReference type="SUPFAM" id="SSF52096">
    <property type="entry name" value="ClpP/crotonase"/>
    <property type="match status" value="1"/>
</dbReference>
<dbReference type="RefSeq" id="WP_144857769.1">
    <property type="nucleotide sequence ID" value="NZ_BAAAYT010000002.1"/>
</dbReference>
<dbReference type="Pfam" id="PF00378">
    <property type="entry name" value="ECH_1"/>
    <property type="match status" value="1"/>
</dbReference>
<dbReference type="InterPro" id="IPR029045">
    <property type="entry name" value="ClpP/crotonase-like_dom_sf"/>
</dbReference>
<organism evidence="4 5">
    <name type="scientific">Marihabitans asiaticum</name>
    <dbReference type="NCBI Taxonomy" id="415218"/>
    <lineage>
        <taxon>Bacteria</taxon>
        <taxon>Bacillati</taxon>
        <taxon>Actinomycetota</taxon>
        <taxon>Actinomycetes</taxon>
        <taxon>Micrococcales</taxon>
        <taxon>Intrasporangiaceae</taxon>
        <taxon>Marihabitans</taxon>
    </lineage>
</organism>